<evidence type="ECO:0000256" key="4">
    <source>
        <dbReference type="ARBA" id="ARBA00022989"/>
    </source>
</evidence>
<gene>
    <name evidence="9" type="ORF">J4215_03840</name>
</gene>
<comment type="subcellular location">
    <subcellularLocation>
        <location evidence="1">Membrane</location>
        <topology evidence="1">Multi-pass membrane protein</topology>
    </subcellularLocation>
</comment>
<comment type="caution">
    <text evidence="9">The sequence shown here is derived from an EMBL/GenBank/DDBJ whole genome shotgun (WGS) entry which is preliminary data.</text>
</comment>
<evidence type="ECO:0000256" key="5">
    <source>
        <dbReference type="ARBA" id="ARBA00023004"/>
    </source>
</evidence>
<feature type="transmembrane region" description="Helical" evidence="7">
    <location>
        <begin position="52"/>
        <end position="72"/>
    </location>
</feature>
<evidence type="ECO:0000256" key="1">
    <source>
        <dbReference type="ARBA" id="ARBA00004141"/>
    </source>
</evidence>
<accession>A0A8T4L531</accession>
<dbReference type="GO" id="GO:0010181">
    <property type="term" value="F:FMN binding"/>
    <property type="evidence" value="ECO:0007669"/>
    <property type="project" value="TreeGrafter"/>
</dbReference>
<evidence type="ECO:0000256" key="6">
    <source>
        <dbReference type="ARBA" id="ARBA00023136"/>
    </source>
</evidence>
<keyword evidence="2" id="KW-0813">Transport</keyword>
<name>A0A8T4L531_9ARCH</name>
<feature type="domain" description="Ferric oxidoreductase" evidence="8">
    <location>
        <begin position="48"/>
        <end position="166"/>
    </location>
</feature>
<organism evidence="9 10">
    <name type="scientific">Candidatus Iainarchaeum sp</name>
    <dbReference type="NCBI Taxonomy" id="3101447"/>
    <lineage>
        <taxon>Archaea</taxon>
        <taxon>Candidatus Iainarchaeota</taxon>
        <taxon>Candidatus Iainarchaeia</taxon>
        <taxon>Candidatus Iainarchaeales</taxon>
        <taxon>Candidatus Iainarchaeaceae</taxon>
        <taxon>Candidatus Iainarchaeum</taxon>
    </lineage>
</organism>
<dbReference type="AlphaFoldDB" id="A0A8T4L531"/>
<evidence type="ECO:0000259" key="8">
    <source>
        <dbReference type="Pfam" id="PF01794"/>
    </source>
</evidence>
<evidence type="ECO:0000256" key="7">
    <source>
        <dbReference type="SAM" id="Phobius"/>
    </source>
</evidence>
<feature type="transmembrane region" description="Helical" evidence="7">
    <location>
        <begin position="123"/>
        <end position="146"/>
    </location>
</feature>
<feature type="transmembrane region" description="Helical" evidence="7">
    <location>
        <begin position="180"/>
        <end position="200"/>
    </location>
</feature>
<dbReference type="GO" id="GO:0005886">
    <property type="term" value="C:plasma membrane"/>
    <property type="evidence" value="ECO:0007669"/>
    <property type="project" value="TreeGrafter"/>
</dbReference>
<evidence type="ECO:0000256" key="3">
    <source>
        <dbReference type="ARBA" id="ARBA00022692"/>
    </source>
</evidence>
<keyword evidence="3 7" id="KW-0812">Transmembrane</keyword>
<dbReference type="InterPro" id="IPR022837">
    <property type="entry name" value="MsrQ-like"/>
</dbReference>
<evidence type="ECO:0000313" key="9">
    <source>
        <dbReference type="EMBL" id="MBS3061687.1"/>
    </source>
</evidence>
<feature type="transmembrane region" description="Helical" evidence="7">
    <location>
        <begin position="84"/>
        <end position="103"/>
    </location>
</feature>
<keyword evidence="6 7" id="KW-0472">Membrane</keyword>
<sequence>MNNAELNKKMVRHSRTLTYILAAFLLVALFLKNSVSKTTDYSNLASELGILSFIFISLALSVTPIRTLFPAFVFNGTIFFARRAIGVSSFAFAALHFSLQFVFFFGSSLDALFLFNQNASNAIFFGIVSALILFFMTITSTDWAVAKLGKNWFLLHRFVYLAYPLIILHAVLIGSDFTRLSFLSGVFLLAAALTIILEAARLNKTLRQKTISINPKPEPEKPPKRNP</sequence>
<dbReference type="EMBL" id="JAGVWC010000010">
    <property type="protein sequence ID" value="MBS3061687.1"/>
    <property type="molecule type" value="Genomic_DNA"/>
</dbReference>
<keyword evidence="5" id="KW-0408">Iron</keyword>
<reference evidence="9" key="1">
    <citation type="submission" date="2021-03" db="EMBL/GenBank/DDBJ databases">
        <authorList>
            <person name="Jaffe A."/>
        </authorList>
    </citation>
    <scope>NUCLEOTIDE SEQUENCE</scope>
    <source>
        <strain evidence="9">RIFCSPLOWO2_01_FULL_AR10_48_17</strain>
    </source>
</reference>
<dbReference type="Pfam" id="PF01794">
    <property type="entry name" value="Ferric_reduct"/>
    <property type="match status" value="1"/>
</dbReference>
<protein>
    <submittedName>
        <fullName evidence="9">Ferric reductase-like transmembrane domain-containing protein</fullName>
    </submittedName>
</protein>
<evidence type="ECO:0000313" key="10">
    <source>
        <dbReference type="Proteomes" id="UP000675968"/>
    </source>
</evidence>
<dbReference type="GO" id="GO:0016679">
    <property type="term" value="F:oxidoreductase activity, acting on diphenols and related substances as donors"/>
    <property type="evidence" value="ECO:0007669"/>
    <property type="project" value="TreeGrafter"/>
</dbReference>
<dbReference type="GO" id="GO:0020037">
    <property type="term" value="F:heme binding"/>
    <property type="evidence" value="ECO:0007669"/>
    <property type="project" value="TreeGrafter"/>
</dbReference>
<dbReference type="PANTHER" id="PTHR36964">
    <property type="entry name" value="PROTEIN-METHIONINE-SULFOXIDE REDUCTASE HEME-BINDING SUBUNIT MSRQ"/>
    <property type="match status" value="1"/>
</dbReference>
<feature type="transmembrane region" description="Helical" evidence="7">
    <location>
        <begin position="158"/>
        <end position="174"/>
    </location>
</feature>
<reference evidence="9" key="2">
    <citation type="submission" date="2021-05" db="EMBL/GenBank/DDBJ databases">
        <title>Protein family content uncovers lineage relationships and bacterial pathway maintenance mechanisms in DPANN archaea.</title>
        <authorList>
            <person name="Castelle C.J."/>
            <person name="Meheust R."/>
            <person name="Jaffe A.L."/>
            <person name="Seitz K."/>
            <person name="Gong X."/>
            <person name="Baker B.J."/>
            <person name="Banfield J.F."/>
        </authorList>
    </citation>
    <scope>NUCLEOTIDE SEQUENCE</scope>
    <source>
        <strain evidence="9">RIFCSPLOWO2_01_FULL_AR10_48_17</strain>
    </source>
</reference>
<proteinExistence type="predicted"/>
<dbReference type="InterPro" id="IPR013130">
    <property type="entry name" value="Fe3_Rdtase_TM_dom"/>
</dbReference>
<dbReference type="PANTHER" id="PTHR36964:SF1">
    <property type="entry name" value="PROTEIN-METHIONINE-SULFOXIDE REDUCTASE HEME-BINDING SUBUNIT MSRQ"/>
    <property type="match status" value="1"/>
</dbReference>
<evidence type="ECO:0000256" key="2">
    <source>
        <dbReference type="ARBA" id="ARBA00022448"/>
    </source>
</evidence>
<dbReference type="Proteomes" id="UP000675968">
    <property type="component" value="Unassembled WGS sequence"/>
</dbReference>
<keyword evidence="4 7" id="KW-1133">Transmembrane helix</keyword>